<dbReference type="RefSeq" id="WP_156121220.1">
    <property type="nucleotide sequence ID" value="NZ_CP027852.1"/>
</dbReference>
<sequence length="57" mass="6616">MTKKVLYIALLIWCALYLLNIVLKIVSPPAVLCDPDVIHVENVDKYFDALYRCNIYD</sequence>
<gene>
    <name evidence="1" type="ORF">J2R62_04895</name>
</gene>
<dbReference type="KEGG" id="pshi:SAMEA2665130_1879"/>
<name>A0A379CQ79_PLESH</name>
<evidence type="ECO:0000313" key="2">
    <source>
        <dbReference type="Proteomes" id="UP000664658"/>
    </source>
</evidence>
<dbReference type="GeneID" id="69706854"/>
<dbReference type="EMBL" id="JAFNAA010000004">
    <property type="protein sequence ID" value="MBO1107568.1"/>
    <property type="molecule type" value="Genomic_DNA"/>
</dbReference>
<protein>
    <submittedName>
        <fullName evidence="1">Uncharacterized protein</fullName>
    </submittedName>
</protein>
<comment type="caution">
    <text evidence="1">The sequence shown here is derived from an EMBL/GenBank/DDBJ whole genome shotgun (WGS) entry which is preliminary data.</text>
</comment>
<accession>A0A379CQ79</accession>
<evidence type="ECO:0000313" key="1">
    <source>
        <dbReference type="EMBL" id="MBO1107568.1"/>
    </source>
</evidence>
<dbReference type="AlphaFoldDB" id="A0A379CQ79"/>
<reference evidence="1" key="1">
    <citation type="submission" date="2021-03" db="EMBL/GenBank/DDBJ databases">
        <title>Plesiomonas shigelloides zfcc0051, isolated from zebrafish feces.</title>
        <authorList>
            <person name="Vanderhoek Z."/>
            <person name="Gaulke C."/>
        </authorList>
    </citation>
    <scope>NUCLEOTIDE SEQUENCE</scope>
    <source>
        <strain evidence="1">Zfcc0051</strain>
    </source>
</reference>
<proteinExistence type="predicted"/>
<organism evidence="1 2">
    <name type="scientific">Plesiomonas shigelloides</name>
    <name type="common">Aeromonas shigelloides</name>
    <dbReference type="NCBI Taxonomy" id="703"/>
    <lineage>
        <taxon>Bacteria</taxon>
        <taxon>Pseudomonadati</taxon>
        <taxon>Pseudomonadota</taxon>
        <taxon>Gammaproteobacteria</taxon>
        <taxon>Enterobacterales</taxon>
        <taxon>Enterobacteriaceae</taxon>
        <taxon>Plesiomonas</taxon>
    </lineage>
</organism>
<dbReference type="Proteomes" id="UP000664658">
    <property type="component" value="Unassembled WGS sequence"/>
</dbReference>